<organism evidence="2 3">
    <name type="scientific">Tritrichomonas musculus</name>
    <dbReference type="NCBI Taxonomy" id="1915356"/>
    <lineage>
        <taxon>Eukaryota</taxon>
        <taxon>Metamonada</taxon>
        <taxon>Parabasalia</taxon>
        <taxon>Tritrichomonadida</taxon>
        <taxon>Tritrichomonadidae</taxon>
        <taxon>Tritrichomonas</taxon>
    </lineage>
</organism>
<comment type="caution">
    <text evidence="2">The sequence shown here is derived from an EMBL/GenBank/DDBJ whole genome shotgun (WGS) entry which is preliminary data.</text>
</comment>
<protein>
    <submittedName>
        <fullName evidence="2">Uncharacterized protein</fullName>
    </submittedName>
</protein>
<feature type="region of interest" description="Disordered" evidence="1">
    <location>
        <begin position="1031"/>
        <end position="1083"/>
    </location>
</feature>
<dbReference type="PANTHER" id="PTHR42264">
    <property type="entry name" value="EPHRIN_REC_LIKE DOMAIN-CONTAINING PROTEIN"/>
    <property type="match status" value="1"/>
</dbReference>
<sequence>MIKWGLQEEFSEEVGNSYLLCSCTVSSTDFLTCSSNQLFLYSRNQIKYSIPVSFSAIYYVPEYEFLIGATTGIPTLRIFSIINPTNIYLREFLLHQTLISQIYCSLSSNILITVGGKDIKIWKINMTKTSTYKFEISQISSLPGSPLCSNGMNLIYVDEKRHRIFVPHFNGFVLYSFEGAVLEKQLKFSHIMYSAIALLPSPRKYPGLDLSYYHFIDIFKRFAVVDNSANIHIYYKSGHLLLSIPPISSTSIFFISFVNSEFVITVNTNGEICLVNLKTAKVKIVEKIGHKPERVDFFTNPEPTLFVISGRQLYKYKVNILWRLFYRPVESAKSISRFCSPLYSARIGLLTSDGCVFMISSMTNMKNKKNAKKNKKLPIVKKDNKDSLLSDNYKNRFLVGAASTRDCPRPVSYTYNRDCNETNIIIAMDDSSVHLFDYMNDDWYFKEILPIKCKIILAFLGTELYNWCLCTCGIRGDVVFYKYGSWEKLSRISVGIKECDFAFWSKKDGMIVVFCQDRLYSIGTKNFNRLYYTQFAKPKCAAFEEGDLIVSYNHGVLYRYTVNSSEVINPIKCKFGHEITFLHLKYGCHIIVLNNNSIVVGNANDIALSSIDLPFGISSVSFLSSDLDVLVALDHEIMLIEKKKICPSLHPKNVPPDDLDNAKEEPLFNGKIAENLNEDKRDITKWLRSNFDDNDFDDDRPFRERPEEVLKRIRRKLIEDEENEFKFIPPSEEDLLLTSKTVPIRHINIIESRINALKKKEKERKPVQVIINEDLRKKYLAEKFTINPDGTRTYHYSYVYEHLRNQIEDFLIIEESFSFKRSEIASIVAETDEELDRIYGKKRRHKHRWLNEYAYSNYNSTIENDLYYIMKSKLKRRSRSTNNILSYLLQNQREARTNKLEHSLSLTDIIQFNYDRFNGQCCSINDNLIIYNSHTNDYYESENEDLIEDNIFFSLLSKSKRENDEFYFFNKRKFDKLDFASSSSSRLSAASASSAANESTKSISSIPPLSLNNIQNGTYFPASNLDNNIIKNEKNDRNSKTRKSFTSPSKKVFSSLISRRSSMRSSQDHNPYSSKNDSTVMDSSNSFDTVIEAFEREQRLSLKKPLSELLQNSSEQPSSALESSKSAESKEKSSSIRLSLNSIQEDLFNNPDYQYEQETKNKKNKNKSKNKNKNNQWKLLQNQQKQQKSNVVNKGYFNSNTKNQQQRSNRINNNDNELSSSFLKLLNNNDNNNADTKATSQNFSNFALDSGLGFKLDLNQQTDSSRTIHNSENDDHSISIKEPSYAPQNLNSSRRPKKNISYDDQTEFKTHHYQLFNMKEEEEEEEKVEVNAQKKTGRQLMINKEALSLFDPMNVPRILIHFDSTPRKQTKPEIKVKKSTQKRRIVIKRQQISREKSPYIQNSYYLNQ</sequence>
<feature type="region of interest" description="Disordered" evidence="1">
    <location>
        <begin position="1263"/>
        <end position="1301"/>
    </location>
</feature>
<dbReference type="Proteomes" id="UP001470230">
    <property type="component" value="Unassembled WGS sequence"/>
</dbReference>
<feature type="region of interest" description="Disordered" evidence="1">
    <location>
        <begin position="1109"/>
        <end position="1136"/>
    </location>
</feature>
<feature type="compositionally biased region" description="Low complexity" evidence="1">
    <location>
        <begin position="1113"/>
        <end position="1124"/>
    </location>
</feature>
<evidence type="ECO:0000313" key="2">
    <source>
        <dbReference type="EMBL" id="KAK8846125.1"/>
    </source>
</evidence>
<name>A0ABR2HFB4_9EUKA</name>
<feature type="compositionally biased region" description="Low complexity" evidence="1">
    <location>
        <begin position="1182"/>
        <end position="1194"/>
    </location>
</feature>
<dbReference type="EMBL" id="JAPFFF010000029">
    <property type="protein sequence ID" value="KAK8846125.1"/>
    <property type="molecule type" value="Genomic_DNA"/>
</dbReference>
<dbReference type="SUPFAM" id="SSF50978">
    <property type="entry name" value="WD40 repeat-like"/>
    <property type="match status" value="1"/>
</dbReference>
<feature type="region of interest" description="Disordered" evidence="1">
    <location>
        <begin position="1182"/>
        <end position="1216"/>
    </location>
</feature>
<reference evidence="2 3" key="1">
    <citation type="submission" date="2024-04" db="EMBL/GenBank/DDBJ databases">
        <title>Tritrichomonas musculus Genome.</title>
        <authorList>
            <person name="Alves-Ferreira E."/>
            <person name="Grigg M."/>
            <person name="Lorenzi H."/>
            <person name="Galac M."/>
        </authorList>
    </citation>
    <scope>NUCLEOTIDE SEQUENCE [LARGE SCALE GENOMIC DNA]</scope>
    <source>
        <strain evidence="2 3">EAF2021</strain>
    </source>
</reference>
<proteinExistence type="predicted"/>
<feature type="compositionally biased region" description="Basic and acidic residues" evidence="1">
    <location>
        <begin position="1269"/>
        <end position="1279"/>
    </location>
</feature>
<feature type="compositionally biased region" description="Low complexity" evidence="1">
    <location>
        <begin position="1203"/>
        <end position="1216"/>
    </location>
</feature>
<evidence type="ECO:0000256" key="1">
    <source>
        <dbReference type="SAM" id="MobiDB-lite"/>
    </source>
</evidence>
<feature type="compositionally biased region" description="Polar residues" evidence="1">
    <location>
        <begin position="1068"/>
        <end position="1083"/>
    </location>
</feature>
<feature type="compositionally biased region" description="Basic and acidic residues" evidence="1">
    <location>
        <begin position="1125"/>
        <end position="1134"/>
    </location>
</feature>
<accession>A0ABR2HFB4</accession>
<dbReference type="InterPro" id="IPR036322">
    <property type="entry name" value="WD40_repeat_dom_sf"/>
</dbReference>
<feature type="compositionally biased region" description="Low complexity" evidence="1">
    <location>
        <begin position="1054"/>
        <end position="1065"/>
    </location>
</feature>
<gene>
    <name evidence="2" type="ORF">M9Y10_020129</name>
</gene>
<keyword evidence="3" id="KW-1185">Reference proteome</keyword>
<evidence type="ECO:0000313" key="3">
    <source>
        <dbReference type="Proteomes" id="UP001470230"/>
    </source>
</evidence>